<dbReference type="EMBL" id="RYUW01000010">
    <property type="protein sequence ID" value="RYQ36998.1"/>
    <property type="molecule type" value="Genomic_DNA"/>
</dbReference>
<dbReference type="AlphaFoldDB" id="A0A4Q5AUA2"/>
<dbReference type="PANTHER" id="PTHR30408:SF12">
    <property type="entry name" value="TYPE I RESTRICTION ENZYME MJAVIII SPECIFICITY SUBUNIT"/>
    <property type="match status" value="1"/>
</dbReference>
<comment type="similarity">
    <text evidence="1">Belongs to the type-I restriction system S methylase family.</text>
</comment>
<evidence type="ECO:0000256" key="1">
    <source>
        <dbReference type="ARBA" id="ARBA00010923"/>
    </source>
</evidence>
<dbReference type="GO" id="GO:0003677">
    <property type="term" value="F:DNA binding"/>
    <property type="evidence" value="ECO:0007669"/>
    <property type="project" value="UniProtKB-KW"/>
</dbReference>
<name>A0A4Q5AUA2_9BIFI</name>
<evidence type="ECO:0000259" key="5">
    <source>
        <dbReference type="Pfam" id="PF01420"/>
    </source>
</evidence>
<proteinExistence type="inferred from homology"/>
<feature type="domain" description="Type I restriction modification DNA specificity" evidence="5">
    <location>
        <begin position="19"/>
        <end position="168"/>
    </location>
</feature>
<keyword evidence="4" id="KW-0175">Coiled coil</keyword>
<dbReference type="SUPFAM" id="SSF116734">
    <property type="entry name" value="DNA methylase specificity domain"/>
    <property type="match status" value="2"/>
</dbReference>
<organism evidence="6 7">
    <name type="scientific">Bifidobacterium pseudolongum subsp. globosum</name>
    <dbReference type="NCBI Taxonomy" id="1690"/>
    <lineage>
        <taxon>Bacteria</taxon>
        <taxon>Bacillati</taxon>
        <taxon>Actinomycetota</taxon>
        <taxon>Actinomycetes</taxon>
        <taxon>Bifidobacteriales</taxon>
        <taxon>Bifidobacteriaceae</taxon>
        <taxon>Bifidobacterium</taxon>
    </lineage>
</organism>
<dbReference type="GO" id="GO:0009307">
    <property type="term" value="P:DNA restriction-modification system"/>
    <property type="evidence" value="ECO:0007669"/>
    <property type="project" value="UniProtKB-KW"/>
</dbReference>
<feature type="domain" description="Type I restriction modification DNA specificity" evidence="5">
    <location>
        <begin position="205"/>
        <end position="377"/>
    </location>
</feature>
<evidence type="ECO:0000256" key="3">
    <source>
        <dbReference type="ARBA" id="ARBA00023125"/>
    </source>
</evidence>
<dbReference type="InterPro" id="IPR044946">
    <property type="entry name" value="Restrct_endonuc_typeI_TRD_sf"/>
</dbReference>
<dbReference type="PANTHER" id="PTHR30408">
    <property type="entry name" value="TYPE-1 RESTRICTION ENZYME ECOKI SPECIFICITY PROTEIN"/>
    <property type="match status" value="1"/>
</dbReference>
<keyword evidence="2" id="KW-0680">Restriction system</keyword>
<evidence type="ECO:0000313" key="6">
    <source>
        <dbReference type="EMBL" id="RYQ36998.1"/>
    </source>
</evidence>
<evidence type="ECO:0000256" key="4">
    <source>
        <dbReference type="SAM" id="Coils"/>
    </source>
</evidence>
<gene>
    <name evidence="6" type="ORF">PG2003B_0708</name>
</gene>
<sequence length="398" mass="44969">MMVAPKLRFKADDGCDFPDWEDKTLGELFHISAGGDIDKNNCAAKQSEDYPYPVYANALVNNGTYGYANYYKIDGDTFTVTGRGDVGHAVARHCMYVPIVRLLVCQPNMDDDVDFFAEQINHTRVFIESTGVPQLTAPQLSKIKVRRPTLPEQRKIADLLSAVDAVIAAQQAEVDAWEQRKKGVMQKLFSQEVRFKADDGSEFPKWEEKTLGEEGQFYGGLSGKGKDDFDCGNGRFVTYMNVYKNTFASRDAMGRVKVGDAEKQNKVRYGDILFTQSSETVDEVGLSSVYLYNDEPYLNSFCMGYRFNNLDNVCPEFIGYCMRSNEIRKSIMLMGQGISRINLGAKRLATVKYKIPSLPEQRKIADCLSSMDEVIQKAKDELAKWRELKKGLLQQMFV</sequence>
<reference evidence="6 7" key="1">
    <citation type="submission" date="2018-12" db="EMBL/GenBank/DDBJ databases">
        <title>Unveiling genomic diversity among members of the Bifidobacterium pseudolongum species, a widely distributed gut commensal of the animal kingdom.</title>
        <authorList>
            <person name="Lugli G.A."/>
            <person name="Duranti S."/>
            <person name="Albert K."/>
            <person name="Mancabelli L."/>
            <person name="Napoli S."/>
            <person name="Viappiani A."/>
            <person name="Anzalone R."/>
            <person name="Longhi G."/>
            <person name="Milani C."/>
            <person name="Turroni F."/>
            <person name="Alessandri G."/>
            <person name="Sela D.A."/>
            <person name="Van Sinderen D."/>
            <person name="Ventura M."/>
        </authorList>
    </citation>
    <scope>NUCLEOTIDE SEQUENCE [LARGE SCALE GENOMIC DNA]</scope>
    <source>
        <strain evidence="6 7">2003B</strain>
    </source>
</reference>
<dbReference type="InterPro" id="IPR000055">
    <property type="entry name" value="Restrct_endonuc_typeI_TRD"/>
</dbReference>
<accession>A0A4Q5AUA2</accession>
<comment type="caution">
    <text evidence="6">The sequence shown here is derived from an EMBL/GenBank/DDBJ whole genome shotgun (WGS) entry which is preliminary data.</text>
</comment>
<keyword evidence="3" id="KW-0238">DNA-binding</keyword>
<dbReference type="Gene3D" id="3.90.220.20">
    <property type="entry name" value="DNA methylase specificity domains"/>
    <property type="match status" value="2"/>
</dbReference>
<protein>
    <submittedName>
        <fullName evidence="6">Type IC HsdS subunit</fullName>
    </submittedName>
</protein>
<dbReference type="InterPro" id="IPR052021">
    <property type="entry name" value="Type-I_RS_S_subunit"/>
</dbReference>
<evidence type="ECO:0000313" key="7">
    <source>
        <dbReference type="Proteomes" id="UP000292382"/>
    </source>
</evidence>
<dbReference type="Pfam" id="PF01420">
    <property type="entry name" value="Methylase_S"/>
    <property type="match status" value="2"/>
</dbReference>
<dbReference type="Proteomes" id="UP000292382">
    <property type="component" value="Unassembled WGS sequence"/>
</dbReference>
<feature type="coiled-coil region" evidence="4">
    <location>
        <begin position="368"/>
        <end position="395"/>
    </location>
</feature>
<dbReference type="RefSeq" id="WP_129866193.1">
    <property type="nucleotide sequence ID" value="NZ_RYUA01000009.1"/>
</dbReference>
<evidence type="ECO:0000256" key="2">
    <source>
        <dbReference type="ARBA" id="ARBA00022747"/>
    </source>
</evidence>
<dbReference type="Gene3D" id="1.10.287.1120">
    <property type="entry name" value="Bipartite methylase S protein"/>
    <property type="match status" value="1"/>
</dbReference>